<gene>
    <name evidence="2" type="ORF">BST99_08030</name>
</gene>
<evidence type="ECO:0000256" key="1">
    <source>
        <dbReference type="SAM" id="Phobius"/>
    </source>
</evidence>
<keyword evidence="1" id="KW-0812">Transmembrane</keyword>
<feature type="transmembrane region" description="Helical" evidence="1">
    <location>
        <begin position="5"/>
        <end position="28"/>
    </location>
</feature>
<dbReference type="InterPro" id="IPR009339">
    <property type="entry name" value="DUF998"/>
</dbReference>
<feature type="transmembrane region" description="Helical" evidence="1">
    <location>
        <begin position="54"/>
        <end position="75"/>
    </location>
</feature>
<protein>
    <recommendedName>
        <fullName evidence="4">DUF998 domain-containing protein</fullName>
    </recommendedName>
</protein>
<feature type="transmembrane region" description="Helical" evidence="1">
    <location>
        <begin position="82"/>
        <end position="103"/>
    </location>
</feature>
<keyword evidence="1" id="KW-1133">Transmembrane helix</keyword>
<evidence type="ECO:0000313" key="2">
    <source>
        <dbReference type="EMBL" id="PQJ15684.1"/>
    </source>
</evidence>
<feature type="transmembrane region" description="Helical" evidence="1">
    <location>
        <begin position="152"/>
        <end position="173"/>
    </location>
</feature>
<proteinExistence type="predicted"/>
<accession>A0A2S7T7P1</accession>
<dbReference type="RefSeq" id="WP_105001337.1">
    <property type="nucleotide sequence ID" value="NZ_MQVX01000001.1"/>
</dbReference>
<name>A0A2S7T7P1_9FLAO</name>
<keyword evidence="1" id="KW-0472">Membrane</keyword>
<organism evidence="2 3">
    <name type="scientific">Aureicoccus marinus</name>
    <dbReference type="NCBI Taxonomy" id="754435"/>
    <lineage>
        <taxon>Bacteria</taxon>
        <taxon>Pseudomonadati</taxon>
        <taxon>Bacteroidota</taxon>
        <taxon>Flavobacteriia</taxon>
        <taxon>Flavobacteriales</taxon>
        <taxon>Flavobacteriaceae</taxon>
        <taxon>Aureicoccus</taxon>
    </lineage>
</organism>
<evidence type="ECO:0000313" key="3">
    <source>
        <dbReference type="Proteomes" id="UP000239366"/>
    </source>
</evidence>
<dbReference type="OrthoDB" id="791654at2"/>
<keyword evidence="3" id="KW-1185">Reference proteome</keyword>
<dbReference type="Pfam" id="PF06197">
    <property type="entry name" value="DUF998"/>
    <property type="match status" value="1"/>
</dbReference>
<feature type="transmembrane region" description="Helical" evidence="1">
    <location>
        <begin position="185"/>
        <end position="202"/>
    </location>
</feature>
<dbReference type="Proteomes" id="UP000239366">
    <property type="component" value="Unassembled WGS sequence"/>
</dbReference>
<feature type="transmembrane region" description="Helical" evidence="1">
    <location>
        <begin position="123"/>
        <end position="140"/>
    </location>
</feature>
<sequence length="209" mass="22997">MKNTFVFLIGILGVLLFVGSAIWGGILIDGYDPLSQLISESYATDTEYGESLRFYGYIPSGLLLAMFCFAGRSVFPRSRVTTLGFIGLGIFYGFATVVVSLYPCDSGCLFTKEPSLSQFIHNLVGFVTYATVPLCIFMVGRGLRQFETHKRFANQSIQLGLLSVVLVLLFFGLADSEYAGLSQRAVELSFIGWVILCAFTILRTKSNPL</sequence>
<reference evidence="3" key="1">
    <citation type="submission" date="2016-11" db="EMBL/GenBank/DDBJ databases">
        <title>Trade-off between light-utilization and light-protection in marine flavobacteria.</title>
        <authorList>
            <person name="Kumagai Y."/>
            <person name="Yoshizawa S."/>
            <person name="Kogure K."/>
        </authorList>
    </citation>
    <scope>NUCLEOTIDE SEQUENCE [LARGE SCALE GENOMIC DNA]</scope>
    <source>
        <strain evidence="3">SG-18</strain>
    </source>
</reference>
<dbReference type="EMBL" id="MQVX01000001">
    <property type="protein sequence ID" value="PQJ15684.1"/>
    <property type="molecule type" value="Genomic_DNA"/>
</dbReference>
<dbReference type="AlphaFoldDB" id="A0A2S7T7P1"/>
<evidence type="ECO:0008006" key="4">
    <source>
        <dbReference type="Google" id="ProtNLM"/>
    </source>
</evidence>
<comment type="caution">
    <text evidence="2">The sequence shown here is derived from an EMBL/GenBank/DDBJ whole genome shotgun (WGS) entry which is preliminary data.</text>
</comment>